<comment type="catalytic activity">
    <reaction evidence="1 8">
        <text>a myo-inositol phosphate + H2O = myo-inositol + phosphate</text>
        <dbReference type="Rhea" id="RHEA:24056"/>
        <dbReference type="ChEBI" id="CHEBI:15377"/>
        <dbReference type="ChEBI" id="CHEBI:17268"/>
        <dbReference type="ChEBI" id="CHEBI:43474"/>
        <dbReference type="ChEBI" id="CHEBI:84139"/>
        <dbReference type="EC" id="3.1.3.25"/>
    </reaction>
</comment>
<dbReference type="CDD" id="cd01639">
    <property type="entry name" value="IMPase"/>
    <property type="match status" value="1"/>
</dbReference>
<dbReference type="EC" id="3.1.3.25" evidence="8"/>
<feature type="binding site" evidence="7">
    <location>
        <position position="80"/>
    </location>
    <ligand>
        <name>Mg(2+)</name>
        <dbReference type="ChEBI" id="CHEBI:18420"/>
        <label>1</label>
        <note>catalytic</note>
    </ligand>
</feature>
<dbReference type="GO" id="GO:0046854">
    <property type="term" value="P:phosphatidylinositol phosphate biosynthetic process"/>
    <property type="evidence" value="ECO:0007669"/>
    <property type="project" value="InterPro"/>
</dbReference>
<dbReference type="GO" id="GO:0006020">
    <property type="term" value="P:inositol metabolic process"/>
    <property type="evidence" value="ECO:0007669"/>
    <property type="project" value="TreeGrafter"/>
</dbReference>
<reference evidence="10" key="1">
    <citation type="submission" date="2016-10" db="EMBL/GenBank/DDBJ databases">
        <authorList>
            <person name="Varghese N."/>
            <person name="Submissions S."/>
        </authorList>
    </citation>
    <scope>NUCLEOTIDE SEQUENCE [LARGE SCALE GENOMIC DNA]</scope>
    <source>
        <strain evidence="10">DSM 23920</strain>
    </source>
</reference>
<dbReference type="InterPro" id="IPR000760">
    <property type="entry name" value="Inositol_monophosphatase-like"/>
</dbReference>
<proteinExistence type="inferred from homology"/>
<dbReference type="Proteomes" id="UP000199656">
    <property type="component" value="Unassembled WGS sequence"/>
</dbReference>
<evidence type="ECO:0000313" key="10">
    <source>
        <dbReference type="Proteomes" id="UP000199656"/>
    </source>
</evidence>
<evidence type="ECO:0000256" key="4">
    <source>
        <dbReference type="ARBA" id="ARBA00022723"/>
    </source>
</evidence>
<keyword evidence="4 7" id="KW-0479">Metal-binding</keyword>
<dbReference type="AlphaFoldDB" id="A0A1H3XTP6"/>
<feature type="binding site" evidence="7">
    <location>
        <position position="83"/>
    </location>
    <ligand>
        <name>Mg(2+)</name>
        <dbReference type="ChEBI" id="CHEBI:18420"/>
        <label>1</label>
        <note>catalytic</note>
    </ligand>
</feature>
<dbReference type="InterPro" id="IPR020550">
    <property type="entry name" value="Inositol_monophosphatase_CS"/>
</dbReference>
<gene>
    <name evidence="9" type="ORF">SAMN05660909_00491</name>
</gene>
<keyword evidence="6 7" id="KW-0460">Magnesium</keyword>
<dbReference type="Pfam" id="PF00459">
    <property type="entry name" value="Inositol_P"/>
    <property type="match status" value="1"/>
</dbReference>
<evidence type="ECO:0000256" key="3">
    <source>
        <dbReference type="ARBA" id="ARBA00009759"/>
    </source>
</evidence>
<dbReference type="PROSITE" id="PS00630">
    <property type="entry name" value="IMP_2"/>
    <property type="match status" value="1"/>
</dbReference>
<evidence type="ECO:0000256" key="7">
    <source>
        <dbReference type="PIRSR" id="PIRSR600760-2"/>
    </source>
</evidence>
<dbReference type="GO" id="GO:0007165">
    <property type="term" value="P:signal transduction"/>
    <property type="evidence" value="ECO:0007669"/>
    <property type="project" value="TreeGrafter"/>
</dbReference>
<organism evidence="9 10">
    <name type="scientific">Chitinophaga terrae</name>
    <name type="common">ex Kim and Jung 2007</name>
    <dbReference type="NCBI Taxonomy" id="408074"/>
    <lineage>
        <taxon>Bacteria</taxon>
        <taxon>Pseudomonadati</taxon>
        <taxon>Bacteroidota</taxon>
        <taxon>Chitinophagia</taxon>
        <taxon>Chitinophagales</taxon>
        <taxon>Chitinophagaceae</taxon>
        <taxon>Chitinophaga</taxon>
    </lineage>
</organism>
<dbReference type="PRINTS" id="PR01959">
    <property type="entry name" value="SBIMPHPHTASE"/>
</dbReference>
<comment type="similarity">
    <text evidence="3 8">Belongs to the inositol monophosphatase superfamily.</text>
</comment>
<dbReference type="InterPro" id="IPR022337">
    <property type="entry name" value="Inositol_monophosphatase_SuhB"/>
</dbReference>
<evidence type="ECO:0000256" key="6">
    <source>
        <dbReference type="ARBA" id="ARBA00022842"/>
    </source>
</evidence>
<evidence type="ECO:0000256" key="5">
    <source>
        <dbReference type="ARBA" id="ARBA00022801"/>
    </source>
</evidence>
<dbReference type="Gene3D" id="3.30.540.10">
    <property type="entry name" value="Fructose-1,6-Bisphosphatase, subunit A, domain 1"/>
    <property type="match status" value="1"/>
</dbReference>
<dbReference type="InterPro" id="IPR020583">
    <property type="entry name" value="Inositol_monoP_metal-BS"/>
</dbReference>
<keyword evidence="10" id="KW-1185">Reference proteome</keyword>
<dbReference type="PRINTS" id="PR00377">
    <property type="entry name" value="IMPHPHTASES"/>
</dbReference>
<sequence length="256" mass="28051">MLKATLLKATEASGKILQQYFDGPFEVTSKSSINDLVTEVDKKSEEAIIAVIKETYPDHFILSEEVGELKSASSVKWIIDPIDGTVNFANGIPLCCISIGVEKDGEIILGAVYNPFMNELFVAEKGQGATLNNRPIKVSSKTNIEQTCLVTGFPYQWQDMPNNPLQAFETIVKKGIPVRRLGSAAIDLCWVACGRFDGFYEHHLQPWDSAAGSLIVTESGGRITDFSGNPYSPYQKQVLATNGHIHQALQDLVNGK</sequence>
<dbReference type="EMBL" id="FNRL01000002">
    <property type="protein sequence ID" value="SEA02867.1"/>
    <property type="molecule type" value="Genomic_DNA"/>
</dbReference>
<dbReference type="SUPFAM" id="SSF56655">
    <property type="entry name" value="Carbohydrate phosphatase"/>
    <property type="match status" value="1"/>
</dbReference>
<dbReference type="Gene3D" id="3.40.190.80">
    <property type="match status" value="1"/>
</dbReference>
<dbReference type="InterPro" id="IPR033942">
    <property type="entry name" value="IMPase"/>
</dbReference>
<dbReference type="FunFam" id="3.30.540.10:FF:000003">
    <property type="entry name" value="Inositol-1-monophosphatase"/>
    <property type="match status" value="1"/>
</dbReference>
<dbReference type="PROSITE" id="PS00629">
    <property type="entry name" value="IMP_1"/>
    <property type="match status" value="1"/>
</dbReference>
<evidence type="ECO:0000256" key="1">
    <source>
        <dbReference type="ARBA" id="ARBA00001033"/>
    </source>
</evidence>
<evidence type="ECO:0000256" key="8">
    <source>
        <dbReference type="RuleBase" id="RU364068"/>
    </source>
</evidence>
<dbReference type="PANTHER" id="PTHR20854:SF4">
    <property type="entry name" value="INOSITOL-1-MONOPHOSPHATASE-RELATED"/>
    <property type="match status" value="1"/>
</dbReference>
<dbReference type="GO" id="GO:0046872">
    <property type="term" value="F:metal ion binding"/>
    <property type="evidence" value="ECO:0007669"/>
    <property type="project" value="UniProtKB-KW"/>
</dbReference>
<protein>
    <recommendedName>
        <fullName evidence="8">Inositol-1-monophosphatase</fullName>
        <ecNumber evidence="8">3.1.3.25</ecNumber>
    </recommendedName>
</protein>
<dbReference type="STRING" id="408074.SAMN05660909_00491"/>
<dbReference type="GO" id="GO:0008934">
    <property type="term" value="F:inositol monophosphate 1-phosphatase activity"/>
    <property type="evidence" value="ECO:0007669"/>
    <property type="project" value="InterPro"/>
</dbReference>
<feature type="binding site" evidence="7">
    <location>
        <position position="64"/>
    </location>
    <ligand>
        <name>Mg(2+)</name>
        <dbReference type="ChEBI" id="CHEBI:18420"/>
        <label>1</label>
        <note>catalytic</note>
    </ligand>
</feature>
<dbReference type="RefSeq" id="WP_089758336.1">
    <property type="nucleotide sequence ID" value="NZ_BKAT01000010.1"/>
</dbReference>
<feature type="binding site" evidence="7">
    <location>
        <position position="82"/>
    </location>
    <ligand>
        <name>Mg(2+)</name>
        <dbReference type="ChEBI" id="CHEBI:18420"/>
        <label>1</label>
        <note>catalytic</note>
    </ligand>
</feature>
<name>A0A1H3XTP6_9BACT</name>
<evidence type="ECO:0000313" key="9">
    <source>
        <dbReference type="EMBL" id="SEA02867.1"/>
    </source>
</evidence>
<feature type="binding site" evidence="7">
    <location>
        <position position="208"/>
    </location>
    <ligand>
        <name>Mg(2+)</name>
        <dbReference type="ChEBI" id="CHEBI:18420"/>
        <label>1</label>
        <note>catalytic</note>
    </ligand>
</feature>
<dbReference type="OrthoDB" id="9772456at2"/>
<comment type="cofactor">
    <cofactor evidence="2 7 8">
        <name>Mg(2+)</name>
        <dbReference type="ChEBI" id="CHEBI:18420"/>
    </cofactor>
</comment>
<evidence type="ECO:0000256" key="2">
    <source>
        <dbReference type="ARBA" id="ARBA00001946"/>
    </source>
</evidence>
<keyword evidence="5 8" id="KW-0378">Hydrolase</keyword>
<accession>A0A1H3XTP6</accession>
<dbReference type="PANTHER" id="PTHR20854">
    <property type="entry name" value="INOSITOL MONOPHOSPHATASE"/>
    <property type="match status" value="1"/>
</dbReference>